<evidence type="ECO:0000256" key="7">
    <source>
        <dbReference type="ARBA" id="ARBA00022605"/>
    </source>
</evidence>
<comment type="similarity">
    <text evidence="6">In the C-terminal section; belongs to the TrpF family.</text>
</comment>
<dbReference type="InterPro" id="IPR013798">
    <property type="entry name" value="Indole-3-glycerol_P_synth_dom"/>
</dbReference>
<keyword evidence="20" id="KW-1185">Reference proteome</keyword>
<evidence type="ECO:0000256" key="15">
    <source>
        <dbReference type="HAMAP-Rule" id="MF_00134"/>
    </source>
</evidence>
<keyword evidence="13" id="KW-0511">Multifunctional enzyme</keyword>
<dbReference type="InterPro" id="IPR001240">
    <property type="entry name" value="PRAI_dom"/>
</dbReference>
<keyword evidence="12 15" id="KW-0456">Lyase</keyword>
<gene>
    <name evidence="19" type="primary">trpCF</name>
    <name evidence="15" type="synonym">trpC</name>
    <name evidence="16" type="synonym">trpF</name>
    <name evidence="19" type="ORF">ACFFJP_17360</name>
</gene>
<comment type="similarity">
    <text evidence="16">Belongs to the TrpF family.</text>
</comment>
<comment type="similarity">
    <text evidence="15">Belongs to the TrpC family.</text>
</comment>
<keyword evidence="9 15" id="KW-0822">Tryptophan biosynthesis</keyword>
<dbReference type="EC" id="5.3.1.24" evidence="16"/>
<evidence type="ECO:0000256" key="2">
    <source>
        <dbReference type="ARBA" id="ARBA00001633"/>
    </source>
</evidence>
<evidence type="ECO:0000256" key="8">
    <source>
        <dbReference type="ARBA" id="ARBA00022793"/>
    </source>
</evidence>
<evidence type="ECO:0000256" key="6">
    <source>
        <dbReference type="ARBA" id="ARBA00009847"/>
    </source>
</evidence>
<dbReference type="InterPro" id="IPR013785">
    <property type="entry name" value="Aldolase_TIM"/>
</dbReference>
<dbReference type="Pfam" id="PF00218">
    <property type="entry name" value="IGPS"/>
    <property type="match status" value="1"/>
</dbReference>
<evidence type="ECO:0000256" key="1">
    <source>
        <dbReference type="ARBA" id="ARBA00001164"/>
    </source>
</evidence>
<dbReference type="HAMAP" id="MF_00134_B">
    <property type="entry name" value="IGPS_B"/>
    <property type="match status" value="1"/>
</dbReference>
<dbReference type="SUPFAM" id="SSF51366">
    <property type="entry name" value="Ribulose-phoshate binding barrel"/>
    <property type="match status" value="2"/>
</dbReference>
<dbReference type="Pfam" id="PF00697">
    <property type="entry name" value="PRAI"/>
    <property type="match status" value="1"/>
</dbReference>
<dbReference type="PROSITE" id="PS00614">
    <property type="entry name" value="IGPS"/>
    <property type="match status" value="1"/>
</dbReference>
<evidence type="ECO:0000256" key="4">
    <source>
        <dbReference type="ARBA" id="ARBA00004696"/>
    </source>
</evidence>
<organism evidence="19 20">
    <name type="scientific">Rheinheimera tilapiae</name>
    <dbReference type="NCBI Taxonomy" id="875043"/>
    <lineage>
        <taxon>Bacteria</taxon>
        <taxon>Pseudomonadati</taxon>
        <taxon>Pseudomonadota</taxon>
        <taxon>Gammaproteobacteria</taxon>
        <taxon>Chromatiales</taxon>
        <taxon>Chromatiaceae</taxon>
        <taxon>Rheinheimera</taxon>
    </lineage>
</organism>
<feature type="domain" description="Indole-3-glycerol phosphate synthase" evidence="17">
    <location>
        <begin position="26"/>
        <end position="273"/>
    </location>
</feature>
<protein>
    <recommendedName>
        <fullName evidence="15 16">Multifunctional fusion protein</fullName>
    </recommendedName>
    <domain>
        <recommendedName>
            <fullName evidence="15">Indole-3-glycerol phosphate synthase</fullName>
            <shortName evidence="15">IGPS</shortName>
            <ecNumber evidence="15">4.1.1.48</ecNumber>
        </recommendedName>
    </domain>
    <domain>
        <recommendedName>
            <fullName evidence="16">N-(5'-phosphoribosyl)anthranilate isomerase</fullName>
            <shortName evidence="16">PRAI</shortName>
            <ecNumber evidence="16">5.3.1.24</ecNumber>
        </recommendedName>
    </domain>
</protein>
<comment type="function">
    <text evidence="14">Bifunctional enzyme that catalyzes two sequential steps of tryptophan biosynthetic pathway. The first reaction is catalyzed by the isomerase, coded by the TrpF domain; the second reaction is catalyzed by the synthase, coded by the TrpC domain.</text>
</comment>
<feature type="domain" description="N-(5'phosphoribosyl) anthranilate isomerase (PRAI)" evidence="18">
    <location>
        <begin position="279"/>
        <end position="472"/>
    </location>
</feature>
<dbReference type="InterPro" id="IPR011060">
    <property type="entry name" value="RibuloseP-bd_barrel"/>
</dbReference>
<dbReference type="InterPro" id="IPR045186">
    <property type="entry name" value="Indole-3-glycerol_P_synth"/>
</dbReference>
<dbReference type="InterPro" id="IPR001468">
    <property type="entry name" value="Indole-3-GlycerolPSynthase_CS"/>
</dbReference>
<keyword evidence="8 15" id="KW-0210">Decarboxylase</keyword>
<evidence type="ECO:0000256" key="10">
    <source>
        <dbReference type="ARBA" id="ARBA00023141"/>
    </source>
</evidence>
<dbReference type="EMBL" id="JBHLXP010000005">
    <property type="protein sequence ID" value="MFC0050074.1"/>
    <property type="molecule type" value="Genomic_DNA"/>
</dbReference>
<dbReference type="CDD" id="cd00405">
    <property type="entry name" value="PRAI"/>
    <property type="match status" value="1"/>
</dbReference>
<dbReference type="NCBIfam" id="NF001377">
    <property type="entry name" value="PRK00278.2-4"/>
    <property type="match status" value="1"/>
</dbReference>
<reference evidence="19 20" key="1">
    <citation type="submission" date="2024-09" db="EMBL/GenBank/DDBJ databases">
        <authorList>
            <person name="Sun Q."/>
            <person name="Mori K."/>
        </authorList>
    </citation>
    <scope>NUCLEOTIDE SEQUENCE [LARGE SCALE GENOMIC DNA]</scope>
    <source>
        <strain evidence="19 20">KCTC 23315</strain>
    </source>
</reference>
<proteinExistence type="inferred from homology"/>
<dbReference type="CDD" id="cd00331">
    <property type="entry name" value="IGPS"/>
    <property type="match status" value="1"/>
</dbReference>
<dbReference type="NCBIfam" id="NF006945">
    <property type="entry name" value="PRK09427.1"/>
    <property type="match status" value="1"/>
</dbReference>
<evidence type="ECO:0000259" key="18">
    <source>
        <dbReference type="Pfam" id="PF00697"/>
    </source>
</evidence>
<dbReference type="GO" id="GO:0004425">
    <property type="term" value="F:indole-3-glycerol-phosphate synthase activity"/>
    <property type="evidence" value="ECO:0007669"/>
    <property type="project" value="UniProtKB-EC"/>
</dbReference>
<evidence type="ECO:0000313" key="20">
    <source>
        <dbReference type="Proteomes" id="UP001589813"/>
    </source>
</evidence>
<evidence type="ECO:0000259" key="17">
    <source>
        <dbReference type="Pfam" id="PF00218"/>
    </source>
</evidence>
<evidence type="ECO:0000313" key="19">
    <source>
        <dbReference type="EMBL" id="MFC0050074.1"/>
    </source>
</evidence>
<evidence type="ECO:0000256" key="5">
    <source>
        <dbReference type="ARBA" id="ARBA00007902"/>
    </source>
</evidence>
<dbReference type="RefSeq" id="WP_377247167.1">
    <property type="nucleotide sequence ID" value="NZ_JBHLXP010000005.1"/>
</dbReference>
<evidence type="ECO:0000256" key="13">
    <source>
        <dbReference type="ARBA" id="ARBA00023268"/>
    </source>
</evidence>
<keyword evidence="7 15" id="KW-0028">Amino-acid biosynthesis</keyword>
<dbReference type="Gene3D" id="3.20.20.70">
    <property type="entry name" value="Aldolase class I"/>
    <property type="match status" value="2"/>
</dbReference>
<evidence type="ECO:0000256" key="12">
    <source>
        <dbReference type="ARBA" id="ARBA00023239"/>
    </source>
</evidence>
<sequence>MATNPTPITNSVTASATASTAKPNILQTIIAHKTLEVAEDKIALPLDSFIANVVPTNRNFLKALTAPGARFILECKKASPSKGLIRANFDLKEIAGVYGKYADCISVLTDKKFFQGSYDYLRTMRDLVDQPLLHKDFIIDEYQIYRGRACGADAVLLMLSVLDDTQYQQLAALAHKLNMTVLTEVSNEDETLRAVALKAELIGINNRNLRTLETDLNTSFRLARLVPPSTPLVSESGIYFNHQVRQLGKVATAFLVGSSLMAEPDLDRAVHALTRGEHKVCGLTTPEQAQQVAAAGALYGGLIFYPPSPRFVTQQQAKAIRDSAALRFVGVFVNEAPAQVALVARELQLAAVQLHGDEDESYIAGLKTLLPKGCEIWKAYRVKDTLPQFSHSADRILLDAYQPGIPGGTGLSFDWNLLGERILHKPVMLAGGLNPDNVQHALRTAASGLDMNSGLESAPGVKDPAKILTAFQRIRAFSFGETQL</sequence>
<dbReference type="PANTHER" id="PTHR22854">
    <property type="entry name" value="TRYPTOPHAN BIOSYNTHESIS PROTEIN"/>
    <property type="match status" value="1"/>
</dbReference>
<dbReference type="Proteomes" id="UP001589813">
    <property type="component" value="Unassembled WGS sequence"/>
</dbReference>
<evidence type="ECO:0000256" key="11">
    <source>
        <dbReference type="ARBA" id="ARBA00023235"/>
    </source>
</evidence>
<comment type="catalytic activity">
    <reaction evidence="2 15">
        <text>1-(2-carboxyphenylamino)-1-deoxy-D-ribulose 5-phosphate + H(+) = (1S,2R)-1-C-(indol-3-yl)glycerol 3-phosphate + CO2 + H2O</text>
        <dbReference type="Rhea" id="RHEA:23476"/>
        <dbReference type="ChEBI" id="CHEBI:15377"/>
        <dbReference type="ChEBI" id="CHEBI:15378"/>
        <dbReference type="ChEBI" id="CHEBI:16526"/>
        <dbReference type="ChEBI" id="CHEBI:58613"/>
        <dbReference type="ChEBI" id="CHEBI:58866"/>
        <dbReference type="EC" id="4.1.1.48"/>
    </reaction>
</comment>
<dbReference type="GO" id="GO:0004640">
    <property type="term" value="F:phosphoribosylanthranilate isomerase activity"/>
    <property type="evidence" value="ECO:0007669"/>
    <property type="project" value="UniProtKB-EC"/>
</dbReference>
<evidence type="ECO:0000256" key="3">
    <source>
        <dbReference type="ARBA" id="ARBA00004664"/>
    </source>
</evidence>
<name>A0ABV6BGS5_9GAMM</name>
<evidence type="ECO:0000256" key="16">
    <source>
        <dbReference type="HAMAP-Rule" id="MF_00135"/>
    </source>
</evidence>
<comment type="pathway">
    <text evidence="4 15">Amino-acid biosynthesis; L-tryptophan biosynthesis; L-tryptophan from chorismate: step 4/5.</text>
</comment>
<dbReference type="EC" id="4.1.1.48" evidence="15"/>
<comment type="catalytic activity">
    <reaction evidence="1 16">
        <text>N-(5-phospho-beta-D-ribosyl)anthranilate = 1-(2-carboxyphenylamino)-1-deoxy-D-ribulose 5-phosphate</text>
        <dbReference type="Rhea" id="RHEA:21540"/>
        <dbReference type="ChEBI" id="CHEBI:18277"/>
        <dbReference type="ChEBI" id="CHEBI:58613"/>
        <dbReference type="EC" id="5.3.1.24"/>
    </reaction>
</comment>
<dbReference type="PANTHER" id="PTHR22854:SF2">
    <property type="entry name" value="INDOLE-3-GLYCEROL-PHOSPHATE SYNTHASE"/>
    <property type="match status" value="1"/>
</dbReference>
<comment type="caution">
    <text evidence="19">The sequence shown here is derived from an EMBL/GenBank/DDBJ whole genome shotgun (WGS) entry which is preliminary data.</text>
</comment>
<keyword evidence="11 16" id="KW-0413">Isomerase</keyword>
<keyword evidence="10 15" id="KW-0057">Aromatic amino acid biosynthesis</keyword>
<comment type="similarity">
    <text evidence="5">In the N-terminal section; belongs to the TrpC family.</text>
</comment>
<dbReference type="HAMAP" id="MF_00135">
    <property type="entry name" value="PRAI"/>
    <property type="match status" value="1"/>
</dbReference>
<accession>A0ABV6BGS5</accession>
<comment type="pathway">
    <text evidence="3 16">Amino-acid biosynthesis; L-tryptophan biosynthesis; L-tryptophan from chorismate: step 3/5.</text>
</comment>
<evidence type="ECO:0000256" key="14">
    <source>
        <dbReference type="ARBA" id="ARBA00025592"/>
    </source>
</evidence>
<evidence type="ECO:0000256" key="9">
    <source>
        <dbReference type="ARBA" id="ARBA00022822"/>
    </source>
</evidence>